<dbReference type="GO" id="GO:0009116">
    <property type="term" value="P:nucleoside metabolic process"/>
    <property type="evidence" value="ECO:0007669"/>
    <property type="project" value="InterPro"/>
</dbReference>
<sequence length="1196" mass="134412">MNYGSSYKDFENSSAPGDAARQLRGSRAAKAHDDYDVAWICALYLEMAAARAMLDITHDDLPMHPSDSNCYILGSIERHNVVIACLPDAQYGTNNAANVAANLLRTFPSVRVGLMVGIGGGVPTKADVRLGDVVVGSRVMQYDMGKITDGGIQRTAVPRLIPRSIGTIVSKLRAVHENFPSRIPEIMREKLRGSPNYCHPKVPDRLFESTYMHRQLVQNSQHPNGSQALTCDECDKSRLQPRYKRPTKEPYIHYGAIASGNQVVKDASIRDQIARDLDVICFEMEAAGLMDTLPCLIIRGICDYSDSHKSKEWQRYAAATAAAYARELLEISPVNQQIVNVTVDLPRSRNHRKRLLESLRFDQMDSRRETIRNAYGPTCRWFLNHPDYLAWLDPKQLPDHNGFLWVSGKPGAGKSTIMKFTFAHMAEENRSKITPQHRPDSCFASFFFNARGESLERTITGMYRSLLIQLLEWYKDLQAILDDYKLDAEKRDNWFTLDTLKTMFQKAVLSLGKREFTCFIDALDECDEQQAIDMIQYFEDLTEESTEKDILFRVCFSSRHYPYIDIQGSIRLKLEDQPGHNDDLQMYVRRRLKVRDASMLEELYPLILEKAAGVFLWVALVIRILNKEDRYGRPALKKRVTDLPSDLSELFKDMITRDYENTEELQLSVLWVLYAERSLRPDEYYHALWAGLYSKGLMDSEIPTTSTMSVDSMARIERYVISSSKGLAEITKSDHPIVQFIHESVRDFLIKDGGLRQLWPGLDVELESPGHERLKICCDTYITHPKVRETVSKLPWNTAGLKKLTFLRYASQHIMYHANIAAKAIAQDDFLTRFCKESWPDFPNVFDERKYAQNTSILYFLAEKGYPTLIQTALISEPEINTPGEEHGYPLFAALANRHIEAAAALLGSNTSIFHTVDFAQDFEDSNHRTAKYRSRTPLTWAAQSGHREIVELLLKKGSSPNEVDGGGKTPLSRAAMHGTAAVVETLVNHGANINGENIDGVNTGVNGGWTPLLLALNKNHEALARLLVDSGADINVTTSISGWTPLLLALHNGYKALSILLIEGGANIKSTTSHGWTPLLLASKVGSLAIIDLLVNLGADINLPNQYGWTPISLAAENGHQPAAELLIKLGADINSSDQEGHTPLLLALYEGHEPMATMLVQQGADVTYNNSLPLVLASKNRFYELETLMIQEKR</sequence>
<dbReference type="InterPro" id="IPR000845">
    <property type="entry name" value="Nucleoside_phosphorylase_d"/>
</dbReference>
<feature type="repeat" description="ANK" evidence="2">
    <location>
        <begin position="1108"/>
        <end position="1140"/>
    </location>
</feature>
<dbReference type="SMART" id="SM00248">
    <property type="entry name" value="ANK"/>
    <property type="match status" value="9"/>
</dbReference>
<protein>
    <recommendedName>
        <fullName evidence="7">Nucleoside phosphorylase domain-containing protein</fullName>
    </recommendedName>
</protein>
<dbReference type="InterPro" id="IPR056884">
    <property type="entry name" value="NPHP3-like_N"/>
</dbReference>
<accession>A0A8H7K8A9</accession>
<dbReference type="SUPFAM" id="SSF52540">
    <property type="entry name" value="P-loop containing nucleoside triphosphate hydrolases"/>
    <property type="match status" value="1"/>
</dbReference>
<dbReference type="GO" id="GO:0003824">
    <property type="term" value="F:catalytic activity"/>
    <property type="evidence" value="ECO:0007669"/>
    <property type="project" value="InterPro"/>
</dbReference>
<dbReference type="SUPFAM" id="SSF53167">
    <property type="entry name" value="Purine and uridine phosphorylases"/>
    <property type="match status" value="1"/>
</dbReference>
<evidence type="ECO:0008006" key="7">
    <source>
        <dbReference type="Google" id="ProtNLM"/>
    </source>
</evidence>
<dbReference type="InterPro" id="IPR002110">
    <property type="entry name" value="Ankyrin_rpt"/>
</dbReference>
<evidence type="ECO:0000259" key="4">
    <source>
        <dbReference type="Pfam" id="PF24883"/>
    </source>
</evidence>
<feature type="domain" description="Nucleoside phosphorylase" evidence="3">
    <location>
        <begin position="39"/>
        <end position="327"/>
    </location>
</feature>
<feature type="repeat" description="ANK" evidence="2">
    <location>
        <begin position="1075"/>
        <end position="1107"/>
    </location>
</feature>
<dbReference type="Pfam" id="PF24883">
    <property type="entry name" value="NPHP3_N"/>
    <property type="match status" value="1"/>
</dbReference>
<name>A0A8H7K8A9_BIOOC</name>
<reference evidence="5" key="1">
    <citation type="submission" date="2020-10" db="EMBL/GenBank/DDBJ databases">
        <title>High-Quality Genome Resource of Clonostachys rosea strain S41 by Oxford Nanopore Long-Read Sequencing.</title>
        <authorList>
            <person name="Wang H."/>
        </authorList>
    </citation>
    <scope>NUCLEOTIDE SEQUENCE</scope>
    <source>
        <strain evidence="5">S41</strain>
    </source>
</reference>
<dbReference type="Gene3D" id="3.40.50.300">
    <property type="entry name" value="P-loop containing nucleotide triphosphate hydrolases"/>
    <property type="match status" value="1"/>
</dbReference>
<evidence type="ECO:0000313" key="5">
    <source>
        <dbReference type="EMBL" id="KAF9745730.1"/>
    </source>
</evidence>
<comment type="caution">
    <text evidence="5">The sequence shown here is derived from an EMBL/GenBank/DDBJ whole genome shotgun (WGS) entry which is preliminary data.</text>
</comment>
<evidence type="ECO:0000256" key="2">
    <source>
        <dbReference type="PROSITE-ProRule" id="PRU00023"/>
    </source>
</evidence>
<evidence type="ECO:0000256" key="1">
    <source>
        <dbReference type="ARBA" id="ARBA00022737"/>
    </source>
</evidence>
<dbReference type="Pfam" id="PF13637">
    <property type="entry name" value="Ank_4"/>
    <property type="match status" value="1"/>
</dbReference>
<feature type="repeat" description="ANK" evidence="2">
    <location>
        <begin position="1008"/>
        <end position="1040"/>
    </location>
</feature>
<dbReference type="InterPro" id="IPR036770">
    <property type="entry name" value="Ankyrin_rpt-contain_sf"/>
</dbReference>
<feature type="domain" description="Nephrocystin 3-like N-terminal" evidence="4">
    <location>
        <begin position="378"/>
        <end position="559"/>
    </location>
</feature>
<dbReference type="Gene3D" id="3.40.50.1580">
    <property type="entry name" value="Nucleoside phosphorylase domain"/>
    <property type="match status" value="1"/>
</dbReference>
<evidence type="ECO:0000259" key="3">
    <source>
        <dbReference type="Pfam" id="PF01048"/>
    </source>
</evidence>
<dbReference type="Gene3D" id="1.25.40.20">
    <property type="entry name" value="Ankyrin repeat-containing domain"/>
    <property type="match status" value="1"/>
</dbReference>
<feature type="repeat" description="ANK" evidence="2">
    <location>
        <begin position="934"/>
        <end position="966"/>
    </location>
</feature>
<keyword evidence="1" id="KW-0677">Repeat</keyword>
<dbReference type="Pfam" id="PF01048">
    <property type="entry name" value="PNP_UDP_1"/>
    <property type="match status" value="1"/>
</dbReference>
<proteinExistence type="predicted"/>
<dbReference type="PANTHER" id="PTHR46082">
    <property type="entry name" value="ATP/GTP-BINDING PROTEIN-RELATED"/>
    <property type="match status" value="1"/>
</dbReference>
<dbReference type="InterPro" id="IPR053137">
    <property type="entry name" value="NLR-like"/>
</dbReference>
<gene>
    <name evidence="5" type="ORF">IM811_004031</name>
</gene>
<dbReference type="PANTHER" id="PTHR46082:SF11">
    <property type="entry name" value="AAA+ ATPASE DOMAIN-CONTAINING PROTEIN-RELATED"/>
    <property type="match status" value="1"/>
</dbReference>
<keyword evidence="2" id="KW-0040">ANK repeat</keyword>
<dbReference type="Pfam" id="PF12796">
    <property type="entry name" value="Ank_2"/>
    <property type="match status" value="2"/>
</dbReference>
<feature type="repeat" description="ANK" evidence="2">
    <location>
        <begin position="967"/>
        <end position="999"/>
    </location>
</feature>
<organism evidence="5 6">
    <name type="scientific">Bionectria ochroleuca</name>
    <name type="common">Gliocladium roseum</name>
    <dbReference type="NCBI Taxonomy" id="29856"/>
    <lineage>
        <taxon>Eukaryota</taxon>
        <taxon>Fungi</taxon>
        <taxon>Dikarya</taxon>
        <taxon>Ascomycota</taxon>
        <taxon>Pezizomycotina</taxon>
        <taxon>Sordariomycetes</taxon>
        <taxon>Hypocreomycetidae</taxon>
        <taxon>Hypocreales</taxon>
        <taxon>Bionectriaceae</taxon>
        <taxon>Clonostachys</taxon>
    </lineage>
</organism>
<feature type="repeat" description="ANK" evidence="2">
    <location>
        <begin position="1042"/>
        <end position="1074"/>
    </location>
</feature>
<dbReference type="EMBL" id="JADCTT010000012">
    <property type="protein sequence ID" value="KAF9745730.1"/>
    <property type="molecule type" value="Genomic_DNA"/>
</dbReference>
<dbReference type="Proteomes" id="UP000616885">
    <property type="component" value="Unassembled WGS sequence"/>
</dbReference>
<dbReference type="InterPro" id="IPR035994">
    <property type="entry name" value="Nucleoside_phosphorylase_sf"/>
</dbReference>
<dbReference type="AlphaFoldDB" id="A0A8H7K8A9"/>
<evidence type="ECO:0000313" key="6">
    <source>
        <dbReference type="Proteomes" id="UP000616885"/>
    </source>
</evidence>
<dbReference type="SUPFAM" id="SSF48403">
    <property type="entry name" value="Ankyrin repeat"/>
    <property type="match status" value="1"/>
</dbReference>
<feature type="repeat" description="ANK" evidence="2">
    <location>
        <begin position="1141"/>
        <end position="1173"/>
    </location>
</feature>
<dbReference type="PROSITE" id="PS50297">
    <property type="entry name" value="ANK_REP_REGION"/>
    <property type="match status" value="7"/>
</dbReference>
<dbReference type="InterPro" id="IPR027417">
    <property type="entry name" value="P-loop_NTPase"/>
</dbReference>
<dbReference type="PRINTS" id="PR01415">
    <property type="entry name" value="ANKYRIN"/>
</dbReference>
<dbReference type="PROSITE" id="PS50088">
    <property type="entry name" value="ANK_REPEAT"/>
    <property type="match status" value="7"/>
</dbReference>